<proteinExistence type="predicted"/>
<reference evidence="1" key="2">
    <citation type="submission" date="2015-07" db="EMBL/GenBank/DDBJ databases">
        <title>Plasmids, circular viruses and viroids from rat gut.</title>
        <authorList>
            <person name="Jorgensen T.J."/>
            <person name="Hansen M.A."/>
            <person name="Xu Z."/>
            <person name="Tabak M.A."/>
            <person name="Sorensen S.J."/>
            <person name="Hansen L.H."/>
        </authorList>
    </citation>
    <scope>NUCLEOTIDE SEQUENCE</scope>
    <source>
        <plasmid evidence="1">pRGRH1866</plasmid>
    </source>
</reference>
<organism evidence="1">
    <name type="scientific">uncultured prokaryote</name>
    <dbReference type="NCBI Taxonomy" id="198431"/>
    <lineage>
        <taxon>unclassified sequences</taxon>
        <taxon>environmental samples</taxon>
    </lineage>
</organism>
<sequence length="92" mass="10612">MNGYGIETYADLAKTVGGMVLANEMAHRPLELVSGDFTPWDEIFQWYIISYPDFLMEHTDEPVFHDEELDLYVWGITHFGTGWDCVPAPEIR</sequence>
<protein>
    <submittedName>
        <fullName evidence="1">Uncharacterized protein</fullName>
    </submittedName>
</protein>
<reference evidence="1" key="1">
    <citation type="submission" date="2015-06" db="EMBL/GenBank/DDBJ databases">
        <authorList>
            <person name="Joergensen T."/>
        </authorList>
    </citation>
    <scope>NUCLEOTIDE SEQUENCE</scope>
    <source>
        <plasmid evidence="1">pRGRH1866</plasmid>
    </source>
</reference>
<name>A0A0H5Q8C4_9ZZZZ</name>
<dbReference type="AlphaFoldDB" id="A0A0H5Q8C4"/>
<geneLocation type="plasmid" evidence="1">
    <name>pRGRH1866</name>
</geneLocation>
<dbReference type="EMBL" id="LN854358">
    <property type="protein sequence ID" value="CRY98173.1"/>
    <property type="molecule type" value="Genomic_DNA"/>
</dbReference>
<accession>A0A0H5Q8C4</accession>
<evidence type="ECO:0000313" key="1">
    <source>
        <dbReference type="EMBL" id="CRY98173.1"/>
    </source>
</evidence>
<keyword evidence="1" id="KW-0614">Plasmid</keyword>